<sequence>MEFESFYEKIQDALHQVPDNIRILEKKIDIELQKEYFRQSREAKEGLDATEVLDQAENLFADTTPVDQKQKLLVQLASLERIDALRLIERFKDENKTVLTDWTELAFQESRIRLESSLLGERPVFISSGLGGRGHKFRYFGALFALEDQPFTDWQKELLEKEILFALDHYDSELESIEFHTGFVALTAMIPIREPLRNIFRDIIMECNQIGGFLRTDMLITNVKQFSAEELRDILENKILKEEDNEQAD</sequence>
<dbReference type="EMBL" id="BLAU01000001">
    <property type="protein sequence ID" value="GET23412.1"/>
    <property type="molecule type" value="Genomic_DNA"/>
</dbReference>
<accession>A0A2P8CFW1</accession>
<proteinExistence type="predicted"/>
<organism evidence="2 3">
    <name type="scientific">Prolixibacter denitrificans</name>
    <dbReference type="NCBI Taxonomy" id="1541063"/>
    <lineage>
        <taxon>Bacteria</taxon>
        <taxon>Pseudomonadati</taxon>
        <taxon>Bacteroidota</taxon>
        <taxon>Bacteroidia</taxon>
        <taxon>Marinilabiliales</taxon>
        <taxon>Prolixibacteraceae</taxon>
        <taxon>Prolixibacter</taxon>
    </lineage>
</organism>
<dbReference type="AlphaFoldDB" id="A0A2P8CFW1"/>
<evidence type="ECO:0000313" key="4">
    <source>
        <dbReference type="Proteomes" id="UP000396862"/>
    </source>
</evidence>
<keyword evidence="4" id="KW-1185">Reference proteome</keyword>
<dbReference type="EMBL" id="PYGC01000003">
    <property type="protein sequence ID" value="PSK83871.1"/>
    <property type="molecule type" value="Genomic_DNA"/>
</dbReference>
<dbReference type="RefSeq" id="WP_106541695.1">
    <property type="nucleotide sequence ID" value="NZ_BLAU01000001.1"/>
</dbReference>
<evidence type="ECO:0000313" key="1">
    <source>
        <dbReference type="EMBL" id="GET23412.1"/>
    </source>
</evidence>
<evidence type="ECO:0000313" key="3">
    <source>
        <dbReference type="Proteomes" id="UP000240621"/>
    </source>
</evidence>
<dbReference type="Proteomes" id="UP000396862">
    <property type="component" value="Unassembled WGS sequence"/>
</dbReference>
<dbReference type="Proteomes" id="UP000240621">
    <property type="component" value="Unassembled WGS sequence"/>
</dbReference>
<protein>
    <submittedName>
        <fullName evidence="2">Uncharacterized protein</fullName>
    </submittedName>
</protein>
<name>A0A2P8CFW1_9BACT</name>
<reference evidence="2 3" key="1">
    <citation type="submission" date="2018-03" db="EMBL/GenBank/DDBJ databases">
        <title>Genomic Encyclopedia of Archaeal and Bacterial Type Strains, Phase II (KMG-II): from individual species to whole genera.</title>
        <authorList>
            <person name="Goeker M."/>
        </authorList>
    </citation>
    <scope>NUCLEOTIDE SEQUENCE [LARGE SCALE GENOMIC DNA]</scope>
    <source>
        <strain evidence="2 3">DSM 27267</strain>
    </source>
</reference>
<comment type="caution">
    <text evidence="2">The sequence shown here is derived from an EMBL/GenBank/DDBJ whole genome shotgun (WGS) entry which is preliminary data.</text>
</comment>
<dbReference type="OrthoDB" id="1114613at2"/>
<reference evidence="1 4" key="2">
    <citation type="submission" date="2019-10" db="EMBL/GenBank/DDBJ databases">
        <title>Prolixibacter strains distinguished by the presence of nitrate reductase genes were adept at nitrate-dependent anaerobic corrosion of metallic iron and carbon steel.</title>
        <authorList>
            <person name="Iino T."/>
            <person name="Shono N."/>
            <person name="Ito K."/>
            <person name="Nakamura R."/>
            <person name="Sueoka K."/>
            <person name="Harayama S."/>
            <person name="Ohkuma M."/>
        </authorList>
    </citation>
    <scope>NUCLEOTIDE SEQUENCE [LARGE SCALE GENOMIC DNA]</scope>
    <source>
        <strain evidence="1 4">MIC1-1</strain>
    </source>
</reference>
<gene>
    <name evidence="2" type="ORF">CLV93_103289</name>
    <name evidence="1" type="ORF">JCM18694_36580</name>
</gene>
<evidence type="ECO:0000313" key="2">
    <source>
        <dbReference type="EMBL" id="PSK83871.1"/>
    </source>
</evidence>